<feature type="region of interest" description="Disordered" evidence="1">
    <location>
        <begin position="91"/>
        <end position="121"/>
    </location>
</feature>
<feature type="region of interest" description="Disordered" evidence="1">
    <location>
        <begin position="1"/>
        <end position="34"/>
    </location>
</feature>
<accession>A0A4C1VYX7</accession>
<protein>
    <submittedName>
        <fullName evidence="2">Uncharacterized protein</fullName>
    </submittedName>
</protein>
<dbReference type="EMBL" id="BGZK01000429">
    <property type="protein sequence ID" value="GBP43037.1"/>
    <property type="molecule type" value="Genomic_DNA"/>
</dbReference>
<dbReference type="Proteomes" id="UP000299102">
    <property type="component" value="Unassembled WGS sequence"/>
</dbReference>
<comment type="caution">
    <text evidence="2">The sequence shown here is derived from an EMBL/GenBank/DDBJ whole genome shotgun (WGS) entry which is preliminary data.</text>
</comment>
<dbReference type="AlphaFoldDB" id="A0A4C1VYX7"/>
<evidence type="ECO:0000313" key="2">
    <source>
        <dbReference type="EMBL" id="GBP43037.1"/>
    </source>
</evidence>
<feature type="compositionally biased region" description="Basic and acidic residues" evidence="1">
    <location>
        <begin position="101"/>
        <end position="112"/>
    </location>
</feature>
<evidence type="ECO:0000313" key="3">
    <source>
        <dbReference type="Proteomes" id="UP000299102"/>
    </source>
</evidence>
<evidence type="ECO:0000256" key="1">
    <source>
        <dbReference type="SAM" id="MobiDB-lite"/>
    </source>
</evidence>
<proteinExistence type="predicted"/>
<gene>
    <name evidence="2" type="ORF">EVAR_96295_1</name>
</gene>
<sequence>MGRESPPRRATTYKTATSERGSRLQKKKRKIPATSEHINAINKPAAAPAPAVAVVDIGRARFRSRPKLVANNDLNVHLVADSAIAPAGFYDSGGDGAATSRRGDKEQNDERKKPKRTAHATSTAFTRTTRVLRIGGGVIATIFIKRRRAITCKHTRALANRIRADRNNGLNPFGAVVRLRRIRPAAARAPRGSLPMNGRRPLALSRPVITRRPRPSRHSSEETKLATEVHLHRPHNIQWL</sequence>
<reference evidence="2 3" key="1">
    <citation type="journal article" date="2019" name="Commun. Biol.">
        <title>The bagworm genome reveals a unique fibroin gene that provides high tensile strength.</title>
        <authorList>
            <person name="Kono N."/>
            <person name="Nakamura H."/>
            <person name="Ohtoshi R."/>
            <person name="Tomita M."/>
            <person name="Numata K."/>
            <person name="Arakawa K."/>
        </authorList>
    </citation>
    <scope>NUCLEOTIDE SEQUENCE [LARGE SCALE GENOMIC DNA]</scope>
</reference>
<organism evidence="2 3">
    <name type="scientific">Eumeta variegata</name>
    <name type="common">Bagworm moth</name>
    <name type="synonym">Eumeta japonica</name>
    <dbReference type="NCBI Taxonomy" id="151549"/>
    <lineage>
        <taxon>Eukaryota</taxon>
        <taxon>Metazoa</taxon>
        <taxon>Ecdysozoa</taxon>
        <taxon>Arthropoda</taxon>
        <taxon>Hexapoda</taxon>
        <taxon>Insecta</taxon>
        <taxon>Pterygota</taxon>
        <taxon>Neoptera</taxon>
        <taxon>Endopterygota</taxon>
        <taxon>Lepidoptera</taxon>
        <taxon>Glossata</taxon>
        <taxon>Ditrysia</taxon>
        <taxon>Tineoidea</taxon>
        <taxon>Psychidae</taxon>
        <taxon>Oiketicinae</taxon>
        <taxon>Eumeta</taxon>
    </lineage>
</organism>
<keyword evidence="3" id="KW-1185">Reference proteome</keyword>
<name>A0A4C1VYX7_EUMVA</name>